<dbReference type="SUPFAM" id="SSF56925">
    <property type="entry name" value="OMPA-like"/>
    <property type="match status" value="1"/>
</dbReference>
<evidence type="ECO:0008006" key="5">
    <source>
        <dbReference type="Google" id="ProtNLM"/>
    </source>
</evidence>
<evidence type="ECO:0000256" key="2">
    <source>
        <dbReference type="SAM" id="SignalP"/>
    </source>
</evidence>
<protein>
    <recommendedName>
        <fullName evidence="5">Outer membrane protein beta-barrel domain-containing protein</fullName>
    </recommendedName>
</protein>
<dbReference type="GO" id="GO:0009279">
    <property type="term" value="C:cell outer membrane"/>
    <property type="evidence" value="ECO:0007669"/>
    <property type="project" value="UniProtKB-SubCell"/>
</dbReference>
<feature type="chain" id="PRO_5038025884" description="Outer membrane protein beta-barrel domain-containing protein" evidence="2">
    <location>
        <begin position="30"/>
        <end position="201"/>
    </location>
</feature>
<dbReference type="RefSeq" id="WP_200789548.1">
    <property type="nucleotide sequence ID" value="NZ_JAEDAO010000001.1"/>
</dbReference>
<evidence type="ECO:0000313" key="3">
    <source>
        <dbReference type="EMBL" id="MBK0394459.1"/>
    </source>
</evidence>
<keyword evidence="2" id="KW-0732">Signal</keyword>
<feature type="signal peptide" evidence="2">
    <location>
        <begin position="1"/>
        <end position="29"/>
    </location>
</feature>
<name>A0A934Q1T0_9BURK</name>
<gene>
    <name evidence="3" type="ORF">I8E28_17785</name>
</gene>
<sequence length="201" mass="20399">MGAAGGVAAIRAGLAVAACVWATAAGAQALGAPSQGFDWRPQTSSLGLSPARAEIAIGCGSSLLPCRNSFEAAQATTLQDQLRWTMEVGVLNLGSTGMALSPGRQGLNVSLVGRQPLSLFGTRFSLYGKLGTTYGLTDPSLAATPLAGTDGGHGLSFGAGVSMAFTPRLSASFGVDSHELRLGGGPRDPVRATSLGLQYRY</sequence>
<accession>A0A934Q1T0</accession>
<reference evidence="3" key="1">
    <citation type="submission" date="2020-12" db="EMBL/GenBank/DDBJ databases">
        <title>Ramlibacter sp. nov., isolated from a freshwater alga, Cryptomonas.</title>
        <authorList>
            <person name="Kim H.M."/>
            <person name="Jeon C.O."/>
        </authorList>
    </citation>
    <scope>NUCLEOTIDE SEQUENCE</scope>
    <source>
        <strain evidence="3">CrO1</strain>
    </source>
</reference>
<dbReference type="AlphaFoldDB" id="A0A934Q1T0"/>
<dbReference type="Gene3D" id="2.40.160.20">
    <property type="match status" value="1"/>
</dbReference>
<evidence type="ECO:0000313" key="4">
    <source>
        <dbReference type="Proteomes" id="UP000617041"/>
    </source>
</evidence>
<comment type="caution">
    <text evidence="3">The sequence shown here is derived from an EMBL/GenBank/DDBJ whole genome shotgun (WGS) entry which is preliminary data.</text>
</comment>
<keyword evidence="4" id="KW-1185">Reference proteome</keyword>
<comment type="subcellular location">
    <subcellularLocation>
        <location evidence="1">Cell outer membrane</location>
    </subcellularLocation>
</comment>
<dbReference type="EMBL" id="JAEDAO010000001">
    <property type="protein sequence ID" value="MBK0394459.1"/>
    <property type="molecule type" value="Genomic_DNA"/>
</dbReference>
<evidence type="ECO:0000256" key="1">
    <source>
        <dbReference type="ARBA" id="ARBA00004442"/>
    </source>
</evidence>
<dbReference type="InterPro" id="IPR011250">
    <property type="entry name" value="OMP/PagP_B-barrel"/>
</dbReference>
<dbReference type="Proteomes" id="UP000617041">
    <property type="component" value="Unassembled WGS sequence"/>
</dbReference>
<organism evidence="3 4">
    <name type="scientific">Ramlibacter algicola</name>
    <dbReference type="NCBI Taxonomy" id="2795217"/>
    <lineage>
        <taxon>Bacteria</taxon>
        <taxon>Pseudomonadati</taxon>
        <taxon>Pseudomonadota</taxon>
        <taxon>Betaproteobacteria</taxon>
        <taxon>Burkholderiales</taxon>
        <taxon>Comamonadaceae</taxon>
        <taxon>Ramlibacter</taxon>
    </lineage>
</organism>
<proteinExistence type="predicted"/>